<dbReference type="KEGG" id="oai:OLEAN_C03530"/>
<gene>
    <name evidence="3" type="ORF">OLEAN_C03530</name>
</gene>
<keyword evidence="4" id="KW-1185">Reference proteome</keyword>
<name>R4YR09_OLEAN</name>
<keyword evidence="1" id="KW-0472">Membrane</keyword>
<dbReference type="InterPro" id="IPR036873">
    <property type="entry name" value="Rhodanese-like_dom_sf"/>
</dbReference>
<dbReference type="SMART" id="SM00450">
    <property type="entry name" value="RHOD"/>
    <property type="match status" value="1"/>
</dbReference>
<accession>R4YR09</accession>
<dbReference type="AlphaFoldDB" id="R4YR09"/>
<feature type="transmembrane region" description="Helical" evidence="1">
    <location>
        <begin position="12"/>
        <end position="28"/>
    </location>
</feature>
<feature type="domain" description="Rhodanese" evidence="2">
    <location>
        <begin position="47"/>
        <end position="136"/>
    </location>
</feature>
<keyword evidence="1" id="KW-1133">Transmembrane helix</keyword>
<dbReference type="InterPro" id="IPR050229">
    <property type="entry name" value="GlpE_sulfurtransferase"/>
</dbReference>
<evidence type="ECO:0000256" key="1">
    <source>
        <dbReference type="SAM" id="Phobius"/>
    </source>
</evidence>
<dbReference type="Gene3D" id="3.40.250.10">
    <property type="entry name" value="Rhodanese-like domain"/>
    <property type="match status" value="1"/>
</dbReference>
<evidence type="ECO:0000259" key="2">
    <source>
        <dbReference type="PROSITE" id="PS50206"/>
    </source>
</evidence>
<dbReference type="PANTHER" id="PTHR43031:SF18">
    <property type="entry name" value="RHODANESE-RELATED SULFURTRANSFERASES"/>
    <property type="match status" value="1"/>
</dbReference>
<dbReference type="HOGENOM" id="CLU_089574_1_5_6"/>
<dbReference type="Pfam" id="PF00581">
    <property type="entry name" value="Rhodanese"/>
    <property type="match status" value="1"/>
</dbReference>
<protein>
    <submittedName>
        <fullName evidence="3">Rhodanese-like protein/ thiosulfate sulfurtransferase, probable</fullName>
        <ecNumber evidence="3">2.8.1.1</ecNumber>
    </submittedName>
</protein>
<evidence type="ECO:0000313" key="3">
    <source>
        <dbReference type="EMBL" id="CCK74529.1"/>
    </source>
</evidence>
<dbReference type="SUPFAM" id="SSF52821">
    <property type="entry name" value="Rhodanese/Cell cycle control phosphatase"/>
    <property type="match status" value="1"/>
</dbReference>
<keyword evidence="1" id="KW-0812">Transmembrane</keyword>
<dbReference type="STRING" id="698738.OLEAN_C03530"/>
<dbReference type="Proteomes" id="UP000032749">
    <property type="component" value="Chromosome"/>
</dbReference>
<organism evidence="3 4">
    <name type="scientific">Oleispira antarctica RB-8</name>
    <dbReference type="NCBI Taxonomy" id="698738"/>
    <lineage>
        <taxon>Bacteria</taxon>
        <taxon>Pseudomonadati</taxon>
        <taxon>Pseudomonadota</taxon>
        <taxon>Gammaproteobacteria</taxon>
        <taxon>Oceanospirillales</taxon>
        <taxon>Oceanospirillaceae</taxon>
        <taxon>Oleispira</taxon>
    </lineage>
</organism>
<dbReference type="PANTHER" id="PTHR43031">
    <property type="entry name" value="FAD-DEPENDENT OXIDOREDUCTASE"/>
    <property type="match status" value="1"/>
</dbReference>
<dbReference type="OrthoDB" id="9808735at2"/>
<dbReference type="CDD" id="cd00158">
    <property type="entry name" value="RHOD"/>
    <property type="match status" value="1"/>
</dbReference>
<dbReference type="GO" id="GO:0004792">
    <property type="term" value="F:thiosulfate-cyanide sulfurtransferase activity"/>
    <property type="evidence" value="ECO:0007669"/>
    <property type="project" value="UniProtKB-EC"/>
</dbReference>
<dbReference type="InterPro" id="IPR001763">
    <property type="entry name" value="Rhodanese-like_dom"/>
</dbReference>
<sequence>MEQAFEFINNNWMLVSVWGVFLAAFLWDNNQRSGASISTAQATQMINKQDAVVVDIRDKKDFEAGHLANAVNIPYASMAERMSELESSKEHPIVLVCKSGQSVGMAGKTLKQKGFQVFRLSGGMLEWTNQNLPVVTK</sequence>
<dbReference type="EMBL" id="FO203512">
    <property type="protein sequence ID" value="CCK74529.1"/>
    <property type="molecule type" value="Genomic_DNA"/>
</dbReference>
<proteinExistence type="predicted"/>
<evidence type="ECO:0000313" key="4">
    <source>
        <dbReference type="Proteomes" id="UP000032749"/>
    </source>
</evidence>
<reference evidence="3 4" key="1">
    <citation type="journal article" date="2013" name="Nat. Commun.">
        <title>Genome sequence and functional genomic analysis of the oil-degrading bacterium Oleispira antarctica.</title>
        <authorList>
            <person name="Kube M."/>
            <person name="Chernikova T.N."/>
            <person name="Al-Ramahi Y."/>
            <person name="Beloqui A."/>
            <person name="Lopez-Cortez N."/>
            <person name="Guazzaroni M.E."/>
            <person name="Heipieper H.J."/>
            <person name="Klages S."/>
            <person name="Kotsyurbenko O.R."/>
            <person name="Langer I."/>
            <person name="Nechitaylo T.Y."/>
            <person name="Lunsdorf H."/>
            <person name="Fernandez M."/>
            <person name="Juarez S."/>
            <person name="Ciordia S."/>
            <person name="Singer A."/>
            <person name="Kagan O."/>
            <person name="Egorova O."/>
            <person name="Petit P.A."/>
            <person name="Stogios P."/>
            <person name="Kim Y."/>
            <person name="Tchigvintsev A."/>
            <person name="Flick R."/>
            <person name="Denaro R."/>
            <person name="Genovese M."/>
            <person name="Albar J.P."/>
            <person name="Reva O.N."/>
            <person name="Martinez-Gomariz M."/>
            <person name="Tran H."/>
            <person name="Ferrer M."/>
            <person name="Savchenko A."/>
            <person name="Yakunin A.F."/>
            <person name="Yakimov M.M."/>
            <person name="Golyshina O.V."/>
            <person name="Reinhardt R."/>
            <person name="Golyshin P.N."/>
        </authorList>
    </citation>
    <scope>NUCLEOTIDE SEQUENCE [LARGE SCALE GENOMIC DNA]</scope>
</reference>
<dbReference type="EC" id="2.8.1.1" evidence="3"/>
<keyword evidence="3" id="KW-0808">Transferase</keyword>
<dbReference type="PROSITE" id="PS50206">
    <property type="entry name" value="RHODANESE_3"/>
    <property type="match status" value="1"/>
</dbReference>